<feature type="compositionally biased region" description="Low complexity" evidence="1">
    <location>
        <begin position="85"/>
        <end position="98"/>
    </location>
</feature>
<feature type="compositionally biased region" description="Low complexity" evidence="1">
    <location>
        <begin position="248"/>
        <end position="263"/>
    </location>
</feature>
<feature type="compositionally biased region" description="Polar residues" evidence="1">
    <location>
        <begin position="319"/>
        <end position="331"/>
    </location>
</feature>
<evidence type="ECO:0000256" key="1">
    <source>
        <dbReference type="SAM" id="MobiDB-lite"/>
    </source>
</evidence>
<comment type="caution">
    <text evidence="2">The sequence shown here is derived from an EMBL/GenBank/DDBJ whole genome shotgun (WGS) entry which is preliminary data.</text>
</comment>
<feature type="compositionally biased region" description="Low complexity" evidence="1">
    <location>
        <begin position="332"/>
        <end position="341"/>
    </location>
</feature>
<dbReference type="AlphaFoldDB" id="A0AAN6Y4Q6"/>
<sequence>MPTVTASSITPPYPLSNSTTAGPISGQSTGFPSSPSGGGTGLTSPSGPSSTAHGSAPYPLTNSTASIGPTGTSAPSGITTGGPLSSTTSNAGSSNGTTPRPVETTSTRYNPTSPPYPLANSTQSAGPTGPTGIPSSTLSESELPISGTGPISSSPTTSSLSAPFPFSNTTTPAMPTGGSSSAPPILTGTSYSSSLSPSESKSVPFPFTNSSSALPTGGSSSVATTGPGALSTGISPTRSATPTPPPVLSSASAGGSLTAQSTTQSPVTVSPPYPLPNGTVPYNTTCTGGETAPPRVTASHSHRVTTVHVPPSGTGPAHTASSRFPTRSCNQTTFRTSSRPRLSSTSLYFNATSGVAANTGTNPTSYSSTPLSSLVESSSAAPTASGKATSNPFDSGAAPLDHHHNKSEIKSAARGPQ</sequence>
<feature type="compositionally biased region" description="Polar residues" evidence="1">
    <location>
        <begin position="168"/>
        <end position="182"/>
    </location>
</feature>
<dbReference type="Proteomes" id="UP001301769">
    <property type="component" value="Unassembled WGS sequence"/>
</dbReference>
<feature type="compositionally biased region" description="Low complexity" evidence="1">
    <location>
        <begin position="363"/>
        <end position="383"/>
    </location>
</feature>
<feature type="compositionally biased region" description="Basic and acidic residues" evidence="1">
    <location>
        <begin position="400"/>
        <end position="411"/>
    </location>
</feature>
<feature type="region of interest" description="Disordered" evidence="1">
    <location>
        <begin position="1"/>
        <end position="341"/>
    </location>
</feature>
<protein>
    <submittedName>
        <fullName evidence="2">Uncharacterized protein</fullName>
    </submittedName>
</protein>
<feature type="compositionally biased region" description="Low complexity" evidence="1">
    <location>
        <begin position="190"/>
        <end position="202"/>
    </location>
</feature>
<organism evidence="2 3">
    <name type="scientific">Rhypophila decipiens</name>
    <dbReference type="NCBI Taxonomy" id="261697"/>
    <lineage>
        <taxon>Eukaryota</taxon>
        <taxon>Fungi</taxon>
        <taxon>Dikarya</taxon>
        <taxon>Ascomycota</taxon>
        <taxon>Pezizomycotina</taxon>
        <taxon>Sordariomycetes</taxon>
        <taxon>Sordariomycetidae</taxon>
        <taxon>Sordariales</taxon>
        <taxon>Naviculisporaceae</taxon>
        <taxon>Rhypophila</taxon>
    </lineage>
</organism>
<feature type="compositionally biased region" description="Low complexity" evidence="1">
    <location>
        <begin position="42"/>
        <end position="51"/>
    </location>
</feature>
<evidence type="ECO:0000313" key="2">
    <source>
        <dbReference type="EMBL" id="KAK4211800.1"/>
    </source>
</evidence>
<keyword evidence="3" id="KW-1185">Reference proteome</keyword>
<proteinExistence type="predicted"/>
<accession>A0AAN6Y4Q6</accession>
<reference evidence="2" key="2">
    <citation type="submission" date="2023-05" db="EMBL/GenBank/DDBJ databases">
        <authorList>
            <consortium name="Lawrence Berkeley National Laboratory"/>
            <person name="Steindorff A."/>
            <person name="Hensen N."/>
            <person name="Bonometti L."/>
            <person name="Westerberg I."/>
            <person name="Brannstrom I.O."/>
            <person name="Guillou S."/>
            <person name="Cros-Aarteil S."/>
            <person name="Calhoun S."/>
            <person name="Haridas S."/>
            <person name="Kuo A."/>
            <person name="Mondo S."/>
            <person name="Pangilinan J."/>
            <person name="Riley R."/>
            <person name="Labutti K."/>
            <person name="Andreopoulos B."/>
            <person name="Lipzen A."/>
            <person name="Chen C."/>
            <person name="Yanf M."/>
            <person name="Daum C."/>
            <person name="Ng V."/>
            <person name="Clum A."/>
            <person name="Ohm R."/>
            <person name="Martin F."/>
            <person name="Silar P."/>
            <person name="Natvig D."/>
            <person name="Lalanne C."/>
            <person name="Gautier V."/>
            <person name="Ament-Velasquez S.L."/>
            <person name="Kruys A."/>
            <person name="Hutchinson M.I."/>
            <person name="Powell A.J."/>
            <person name="Barry K."/>
            <person name="Miller A.N."/>
            <person name="Grigoriev I.V."/>
            <person name="Debuchy R."/>
            <person name="Gladieux P."/>
            <person name="Thoren M.H."/>
            <person name="Johannesson H."/>
        </authorList>
    </citation>
    <scope>NUCLEOTIDE SEQUENCE</scope>
    <source>
        <strain evidence="2">PSN293</strain>
    </source>
</reference>
<name>A0AAN6Y4Q6_9PEZI</name>
<feature type="compositionally biased region" description="Polar residues" evidence="1">
    <location>
        <begin position="60"/>
        <end position="84"/>
    </location>
</feature>
<gene>
    <name evidence="2" type="ORF">QBC37DRAFT_375648</name>
</gene>
<feature type="compositionally biased region" description="Low complexity" evidence="1">
    <location>
        <begin position="143"/>
        <end position="167"/>
    </location>
</feature>
<feature type="region of interest" description="Disordered" evidence="1">
    <location>
        <begin position="356"/>
        <end position="417"/>
    </location>
</feature>
<feature type="compositionally biased region" description="Polar residues" evidence="1">
    <location>
        <begin position="1"/>
        <end position="22"/>
    </location>
</feature>
<dbReference type="EMBL" id="MU858140">
    <property type="protein sequence ID" value="KAK4211800.1"/>
    <property type="molecule type" value="Genomic_DNA"/>
</dbReference>
<evidence type="ECO:0000313" key="3">
    <source>
        <dbReference type="Proteomes" id="UP001301769"/>
    </source>
</evidence>
<feature type="compositionally biased region" description="Low complexity" evidence="1">
    <location>
        <begin position="25"/>
        <end position="35"/>
    </location>
</feature>
<feature type="compositionally biased region" description="Low complexity" evidence="1">
    <location>
        <begin position="210"/>
        <end position="221"/>
    </location>
</feature>
<reference evidence="2" key="1">
    <citation type="journal article" date="2023" name="Mol. Phylogenet. Evol.">
        <title>Genome-scale phylogeny and comparative genomics of the fungal order Sordariales.</title>
        <authorList>
            <person name="Hensen N."/>
            <person name="Bonometti L."/>
            <person name="Westerberg I."/>
            <person name="Brannstrom I.O."/>
            <person name="Guillou S."/>
            <person name="Cros-Aarteil S."/>
            <person name="Calhoun S."/>
            <person name="Haridas S."/>
            <person name="Kuo A."/>
            <person name="Mondo S."/>
            <person name="Pangilinan J."/>
            <person name="Riley R."/>
            <person name="LaButti K."/>
            <person name="Andreopoulos B."/>
            <person name="Lipzen A."/>
            <person name="Chen C."/>
            <person name="Yan M."/>
            <person name="Daum C."/>
            <person name="Ng V."/>
            <person name="Clum A."/>
            <person name="Steindorff A."/>
            <person name="Ohm R.A."/>
            <person name="Martin F."/>
            <person name="Silar P."/>
            <person name="Natvig D.O."/>
            <person name="Lalanne C."/>
            <person name="Gautier V."/>
            <person name="Ament-Velasquez S.L."/>
            <person name="Kruys A."/>
            <person name="Hutchinson M.I."/>
            <person name="Powell A.J."/>
            <person name="Barry K."/>
            <person name="Miller A.N."/>
            <person name="Grigoriev I.V."/>
            <person name="Debuchy R."/>
            <person name="Gladieux P."/>
            <person name="Hiltunen Thoren M."/>
            <person name="Johannesson H."/>
        </authorList>
    </citation>
    <scope>NUCLEOTIDE SEQUENCE</scope>
    <source>
        <strain evidence="2">PSN293</strain>
    </source>
</reference>